<evidence type="ECO:0000256" key="1">
    <source>
        <dbReference type="SAM" id="SignalP"/>
    </source>
</evidence>
<protein>
    <recommendedName>
        <fullName evidence="4">Tat pathway signal sequence domain protein</fullName>
    </recommendedName>
</protein>
<feature type="chain" id="PRO_5046613456" description="Tat pathway signal sequence domain protein" evidence="1">
    <location>
        <begin position="34"/>
        <end position="414"/>
    </location>
</feature>
<proteinExistence type="predicted"/>
<dbReference type="EMBL" id="BOMI01000013">
    <property type="protein sequence ID" value="GID72178.1"/>
    <property type="molecule type" value="Genomic_DNA"/>
</dbReference>
<evidence type="ECO:0008006" key="4">
    <source>
        <dbReference type="Google" id="ProtNLM"/>
    </source>
</evidence>
<accession>A0ABQ3XWP7</accession>
<evidence type="ECO:0000313" key="3">
    <source>
        <dbReference type="Proteomes" id="UP000609879"/>
    </source>
</evidence>
<dbReference type="RefSeq" id="WP_203760143.1">
    <property type="nucleotide sequence ID" value="NZ_BAAABO010000025.1"/>
</dbReference>
<dbReference type="PROSITE" id="PS51318">
    <property type="entry name" value="TAT"/>
    <property type="match status" value="1"/>
</dbReference>
<organism evidence="2 3">
    <name type="scientific">Paractinoplanes deccanensis</name>
    <dbReference type="NCBI Taxonomy" id="113561"/>
    <lineage>
        <taxon>Bacteria</taxon>
        <taxon>Bacillati</taxon>
        <taxon>Actinomycetota</taxon>
        <taxon>Actinomycetes</taxon>
        <taxon>Micromonosporales</taxon>
        <taxon>Micromonosporaceae</taxon>
        <taxon>Paractinoplanes</taxon>
    </lineage>
</organism>
<reference evidence="2 3" key="1">
    <citation type="submission" date="2021-01" db="EMBL/GenBank/DDBJ databases">
        <title>Whole genome shotgun sequence of Actinoplanes deccanensis NBRC 13994.</title>
        <authorList>
            <person name="Komaki H."/>
            <person name="Tamura T."/>
        </authorList>
    </citation>
    <scope>NUCLEOTIDE SEQUENCE [LARGE SCALE GENOMIC DNA]</scope>
    <source>
        <strain evidence="2 3">NBRC 13994</strain>
    </source>
</reference>
<evidence type="ECO:0000313" key="2">
    <source>
        <dbReference type="EMBL" id="GID72178.1"/>
    </source>
</evidence>
<keyword evidence="3" id="KW-1185">Reference proteome</keyword>
<comment type="caution">
    <text evidence="2">The sequence shown here is derived from an EMBL/GenBank/DDBJ whole genome shotgun (WGS) entry which is preliminary data.</text>
</comment>
<dbReference type="SUPFAM" id="SSF48208">
    <property type="entry name" value="Six-hairpin glycosidases"/>
    <property type="match status" value="1"/>
</dbReference>
<dbReference type="Proteomes" id="UP000609879">
    <property type="component" value="Unassembled WGS sequence"/>
</dbReference>
<sequence>MPFNPRRRDVLLGASGTLTAVLTGALLPAPASASASATSWTAGASPSSVGAAFDFLTATFDEYGSGSALRVPRSYTGGFFETPTWTFVSSFAYDDALVIMAWLARGDVRRATILGDTLLYAQEHDPIGDGRTRASYQPDSFTTLNGTLDIGSPAAFTGNQAWVGMAFAHLYARTRQKRFLKGALREAAWIQDKTWDGERAPHGYTGGRTADDQPTTFKATEHNIDVGAFLTMLGTLTGNRVWHARARAAFAFVEAMQDRRGGHLWTGTDPDGTTTNRTPIPEDVQTWALLATGDHRYDRAVTWVLDKLAALDAGVYGVSYSDTDTSKVWLEGTAHTALALKARDGRGDALLSRKLLWNIGRAQATTPHGDGRGVPAASSDGLDTGFGDLYHASLHTGATAWYLLAALSRNPFRL</sequence>
<name>A0ABQ3XWP7_9ACTN</name>
<dbReference type="InterPro" id="IPR006311">
    <property type="entry name" value="TAT_signal"/>
</dbReference>
<gene>
    <name evidence="2" type="ORF">Ade02nite_08190</name>
</gene>
<dbReference type="Gene3D" id="1.50.10.20">
    <property type="match status" value="1"/>
</dbReference>
<feature type="signal peptide" evidence="1">
    <location>
        <begin position="1"/>
        <end position="33"/>
    </location>
</feature>
<keyword evidence="1" id="KW-0732">Signal</keyword>
<dbReference type="InterPro" id="IPR008928">
    <property type="entry name" value="6-hairpin_glycosidase_sf"/>
</dbReference>